<dbReference type="InterPro" id="IPR051356">
    <property type="entry name" value="SOX/SOX-like_TF"/>
</dbReference>
<feature type="DNA-binding region" description="HMG box" evidence="3">
    <location>
        <begin position="6"/>
        <end position="96"/>
    </location>
</feature>
<name>A0A9N8Z2T4_9GLOM</name>
<dbReference type="InterPro" id="IPR036910">
    <property type="entry name" value="HMG_box_dom_sf"/>
</dbReference>
<protein>
    <submittedName>
        <fullName evidence="5">206_t:CDS:1</fullName>
    </submittedName>
</protein>
<dbReference type="SMART" id="SM00398">
    <property type="entry name" value="HMG"/>
    <property type="match status" value="1"/>
</dbReference>
<reference evidence="5" key="1">
    <citation type="submission" date="2021-06" db="EMBL/GenBank/DDBJ databases">
        <authorList>
            <person name="Kallberg Y."/>
            <person name="Tangrot J."/>
            <person name="Rosling A."/>
        </authorList>
    </citation>
    <scope>NUCLEOTIDE SEQUENCE</scope>
    <source>
        <strain evidence="5">MT106</strain>
    </source>
</reference>
<keyword evidence="6" id="KW-1185">Reference proteome</keyword>
<dbReference type="OrthoDB" id="6247875at2759"/>
<dbReference type="Proteomes" id="UP000789831">
    <property type="component" value="Unassembled WGS sequence"/>
</dbReference>
<organism evidence="5 6">
    <name type="scientific">Ambispora gerdemannii</name>
    <dbReference type="NCBI Taxonomy" id="144530"/>
    <lineage>
        <taxon>Eukaryota</taxon>
        <taxon>Fungi</taxon>
        <taxon>Fungi incertae sedis</taxon>
        <taxon>Mucoromycota</taxon>
        <taxon>Glomeromycotina</taxon>
        <taxon>Glomeromycetes</taxon>
        <taxon>Archaeosporales</taxon>
        <taxon>Ambisporaceae</taxon>
        <taxon>Ambispora</taxon>
    </lineage>
</organism>
<keyword evidence="2 3" id="KW-0539">Nucleus</keyword>
<dbReference type="PROSITE" id="PS50118">
    <property type="entry name" value="HMG_BOX_2"/>
    <property type="match status" value="1"/>
</dbReference>
<dbReference type="PANTHER" id="PTHR45789:SF2">
    <property type="entry name" value="FI18025P1"/>
    <property type="match status" value="1"/>
</dbReference>
<gene>
    <name evidence="5" type="ORF">AGERDE_LOCUS2664</name>
</gene>
<evidence type="ECO:0000313" key="6">
    <source>
        <dbReference type="Proteomes" id="UP000789831"/>
    </source>
</evidence>
<dbReference type="GO" id="GO:0000981">
    <property type="term" value="F:DNA-binding transcription factor activity, RNA polymerase II-specific"/>
    <property type="evidence" value="ECO:0007669"/>
    <property type="project" value="TreeGrafter"/>
</dbReference>
<dbReference type="InterPro" id="IPR009071">
    <property type="entry name" value="HMG_box_dom"/>
</dbReference>
<comment type="caution">
    <text evidence="5">The sequence shown here is derived from an EMBL/GenBank/DDBJ whole genome shotgun (WGS) entry which is preliminary data.</text>
</comment>
<sequence length="300" mass="34258">MPDEQIPRPQNAYLLFCRDFRERIKRNCPCDSCAYKKVGISQITAESQCVKNYSFKDVSKLASINWKMQSEEVKRYFHALSVLAKEIHKIEFPGYRYSPKPSRKNNSNKSAVFIDESNKFNDSEDSDNVSEPFSSNRFSSASISIELEDLLGLVNDQPIAADTEVCLPLNYHNDNNYEVENSKEKISCISEINVPPNPLDSSKNVNSNNSNLAFFEKQLSPKPSQNILVCPPSSSLNEQPQLMSSGVNDENFNHFDFFIDNYTEYDDDTLKLYYPSLPSFSSTNFENLSLDFNNLPGFEF</sequence>
<accession>A0A9N8Z2T4</accession>
<dbReference type="SUPFAM" id="SSF47095">
    <property type="entry name" value="HMG-box"/>
    <property type="match status" value="1"/>
</dbReference>
<evidence type="ECO:0000313" key="5">
    <source>
        <dbReference type="EMBL" id="CAG8469471.1"/>
    </source>
</evidence>
<dbReference type="AlphaFoldDB" id="A0A9N8Z2T4"/>
<evidence type="ECO:0000256" key="3">
    <source>
        <dbReference type="PROSITE-ProRule" id="PRU00267"/>
    </source>
</evidence>
<evidence type="ECO:0000256" key="2">
    <source>
        <dbReference type="ARBA" id="ARBA00023242"/>
    </source>
</evidence>
<dbReference type="GO" id="GO:0000978">
    <property type="term" value="F:RNA polymerase II cis-regulatory region sequence-specific DNA binding"/>
    <property type="evidence" value="ECO:0007669"/>
    <property type="project" value="TreeGrafter"/>
</dbReference>
<dbReference type="PANTHER" id="PTHR45789">
    <property type="entry name" value="FI18025P1"/>
    <property type="match status" value="1"/>
</dbReference>
<feature type="domain" description="HMG box" evidence="4">
    <location>
        <begin position="6"/>
        <end position="96"/>
    </location>
</feature>
<proteinExistence type="predicted"/>
<evidence type="ECO:0000259" key="4">
    <source>
        <dbReference type="PROSITE" id="PS50118"/>
    </source>
</evidence>
<dbReference type="CDD" id="cd01389">
    <property type="entry name" value="HMG-box_ROX1-like"/>
    <property type="match status" value="1"/>
</dbReference>
<dbReference type="Gene3D" id="1.10.30.10">
    <property type="entry name" value="High mobility group box domain"/>
    <property type="match status" value="1"/>
</dbReference>
<dbReference type="GO" id="GO:0005634">
    <property type="term" value="C:nucleus"/>
    <property type="evidence" value="ECO:0007669"/>
    <property type="project" value="UniProtKB-UniRule"/>
</dbReference>
<dbReference type="EMBL" id="CAJVPL010000229">
    <property type="protein sequence ID" value="CAG8469471.1"/>
    <property type="molecule type" value="Genomic_DNA"/>
</dbReference>
<keyword evidence="1 3" id="KW-0238">DNA-binding</keyword>
<evidence type="ECO:0000256" key="1">
    <source>
        <dbReference type="ARBA" id="ARBA00023125"/>
    </source>
</evidence>